<dbReference type="EMBL" id="MZNU01000176">
    <property type="protein sequence ID" value="OWP03362.1"/>
    <property type="molecule type" value="Genomic_DNA"/>
</dbReference>
<evidence type="ECO:0000256" key="5">
    <source>
        <dbReference type="RuleBase" id="RU000454"/>
    </source>
</evidence>
<dbReference type="InParanoid" id="A0A218Z6G7"/>
<evidence type="ECO:0000256" key="3">
    <source>
        <dbReference type="PIRSR" id="PIRSR601461-1"/>
    </source>
</evidence>
<gene>
    <name evidence="9" type="ORF">B2J93_7380</name>
</gene>
<dbReference type="SUPFAM" id="SSF50630">
    <property type="entry name" value="Acid proteases"/>
    <property type="match status" value="1"/>
</dbReference>
<evidence type="ECO:0000256" key="6">
    <source>
        <dbReference type="SAM" id="MobiDB-lite"/>
    </source>
</evidence>
<accession>A0A218Z6G7</accession>
<feature type="signal peptide" evidence="7">
    <location>
        <begin position="1"/>
        <end position="17"/>
    </location>
</feature>
<dbReference type="InterPro" id="IPR001969">
    <property type="entry name" value="Aspartic_peptidase_AS"/>
</dbReference>
<dbReference type="PROSITE" id="PS51767">
    <property type="entry name" value="PEPTIDASE_A1"/>
    <property type="match status" value="1"/>
</dbReference>
<evidence type="ECO:0000256" key="4">
    <source>
        <dbReference type="PIRSR" id="PIRSR601461-2"/>
    </source>
</evidence>
<dbReference type="InterPro" id="IPR021109">
    <property type="entry name" value="Peptidase_aspartic_dom_sf"/>
</dbReference>
<feature type="active site" evidence="3">
    <location>
        <position position="83"/>
    </location>
</feature>
<feature type="domain" description="Peptidase A1" evidence="8">
    <location>
        <begin position="65"/>
        <end position="389"/>
    </location>
</feature>
<evidence type="ECO:0000256" key="7">
    <source>
        <dbReference type="SAM" id="SignalP"/>
    </source>
</evidence>
<feature type="compositionally biased region" description="Low complexity" evidence="6">
    <location>
        <begin position="423"/>
        <end position="527"/>
    </location>
</feature>
<evidence type="ECO:0000256" key="2">
    <source>
        <dbReference type="ARBA" id="ARBA00022750"/>
    </source>
</evidence>
<protein>
    <recommendedName>
        <fullName evidence="8">Peptidase A1 domain-containing protein</fullName>
    </recommendedName>
</protein>
<feature type="chain" id="PRO_5012668374" description="Peptidase A1 domain-containing protein" evidence="7">
    <location>
        <begin position="18"/>
        <end position="676"/>
    </location>
</feature>
<dbReference type="Gene3D" id="2.40.70.10">
    <property type="entry name" value="Acid Proteases"/>
    <property type="match status" value="2"/>
</dbReference>
<keyword evidence="4" id="KW-1015">Disulfide bond</keyword>
<feature type="region of interest" description="Disordered" evidence="6">
    <location>
        <begin position="419"/>
        <end position="552"/>
    </location>
</feature>
<dbReference type="Proteomes" id="UP000242519">
    <property type="component" value="Unassembled WGS sequence"/>
</dbReference>
<dbReference type="Pfam" id="PF00026">
    <property type="entry name" value="Asp"/>
    <property type="match status" value="1"/>
</dbReference>
<reference evidence="9 10" key="1">
    <citation type="submission" date="2017-04" db="EMBL/GenBank/DDBJ databases">
        <title>Draft genome sequence of Marssonina coronaria NL1: causal agent of apple blotch.</title>
        <authorList>
            <person name="Cheng Q."/>
        </authorList>
    </citation>
    <scope>NUCLEOTIDE SEQUENCE [LARGE SCALE GENOMIC DNA]</scope>
    <source>
        <strain evidence="9 10">NL1</strain>
    </source>
</reference>
<name>A0A218Z6G7_9HELO</name>
<dbReference type="PRINTS" id="PR00792">
    <property type="entry name" value="PEPSIN"/>
</dbReference>
<dbReference type="GO" id="GO:0006508">
    <property type="term" value="P:proteolysis"/>
    <property type="evidence" value="ECO:0007669"/>
    <property type="project" value="UniProtKB-KW"/>
</dbReference>
<organism evidence="9 10">
    <name type="scientific">Diplocarpon coronariae</name>
    <dbReference type="NCBI Taxonomy" id="2795749"/>
    <lineage>
        <taxon>Eukaryota</taxon>
        <taxon>Fungi</taxon>
        <taxon>Dikarya</taxon>
        <taxon>Ascomycota</taxon>
        <taxon>Pezizomycotina</taxon>
        <taxon>Leotiomycetes</taxon>
        <taxon>Helotiales</taxon>
        <taxon>Drepanopezizaceae</taxon>
        <taxon>Diplocarpon</taxon>
    </lineage>
</organism>
<feature type="active site" evidence="3">
    <location>
        <position position="281"/>
    </location>
</feature>
<dbReference type="PANTHER" id="PTHR47966">
    <property type="entry name" value="BETA-SITE APP-CLEAVING ENZYME, ISOFORM A-RELATED"/>
    <property type="match status" value="1"/>
</dbReference>
<evidence type="ECO:0000256" key="1">
    <source>
        <dbReference type="ARBA" id="ARBA00007447"/>
    </source>
</evidence>
<keyword evidence="10" id="KW-1185">Reference proteome</keyword>
<dbReference type="InterPro" id="IPR033121">
    <property type="entry name" value="PEPTIDASE_A1"/>
</dbReference>
<proteinExistence type="inferred from homology"/>
<dbReference type="PROSITE" id="PS00141">
    <property type="entry name" value="ASP_PROTEASE"/>
    <property type="match status" value="1"/>
</dbReference>
<dbReference type="OrthoDB" id="771136at2759"/>
<keyword evidence="5" id="KW-0378">Hydrolase</keyword>
<evidence type="ECO:0000259" key="8">
    <source>
        <dbReference type="PROSITE" id="PS51767"/>
    </source>
</evidence>
<feature type="disulfide bond" evidence="4">
    <location>
        <begin position="316"/>
        <end position="350"/>
    </location>
</feature>
<comment type="similarity">
    <text evidence="1 5">Belongs to the peptidase A1 family.</text>
</comment>
<dbReference type="InterPro" id="IPR001461">
    <property type="entry name" value="Aspartic_peptidase_A1"/>
</dbReference>
<keyword evidence="5" id="KW-0645">Protease</keyword>
<comment type="caution">
    <text evidence="9">The sequence shown here is derived from an EMBL/GenBank/DDBJ whole genome shotgun (WGS) entry which is preliminary data.</text>
</comment>
<dbReference type="PANTHER" id="PTHR47966:SF65">
    <property type="entry name" value="ASPARTIC-TYPE ENDOPEPTIDASE"/>
    <property type="match status" value="1"/>
</dbReference>
<keyword evidence="2 5" id="KW-0064">Aspartyl protease</keyword>
<dbReference type="AlphaFoldDB" id="A0A218Z6G7"/>
<evidence type="ECO:0000313" key="9">
    <source>
        <dbReference type="EMBL" id="OWP03362.1"/>
    </source>
</evidence>
<sequence length="676" mass="70826">MLLSLLYLAGTLSCYTAASIPRPKNVTVGLGYISLPVIAVNNTGGSIHKRQNDVDIFNTDLGTVYLVHLALGTPPQPVYLLLDTGSSETWVDPDCTKVSSAHQKAECNGFPKYDPYSSSTAYDVGYRFDLAYGKGTASGEYLLDTFYVAGATITNLQFGWADTTTSAFAGIIATGFGYEIAGYYGLVDEMYVQGIINSRAFSLDLGSIDSPAGSILFGGIDTKKFTGSLEKRPIIAPSRSPDGELRYWIYMTSVGITKPGATTSKRYTVAPPAYQQPVFLDSGGTLSALPSNLVAAMLSDFTGVVDIGSGLYLVDCIQTTQSGTLDFGFGNTIIKVPYNEWIWEPTPGECYFGARAGDPAVTSSWILGDTFLRSCYTVFDQDNGNLLLAQYQDCGSNIIPIGSGVNAVPSVTGACRPTRTAASITSKSSTRPSKSPSTGSPKVTVSSSKAASSSVKSSSSKKPSSLSSSKGPSSTKPRSTQPAKSTASSASKKSSLSPSKSGPGSKLSTASTTAKPTTLSSSKSSSASKKRTSTQKPSHLPSPRSPVRTKTLRSSYAGCLKESDPKSASKVLADEAVAVRARLCVEKAAVRPYPYAGSESSRQRWAASTRPAAATPTGGAGAGTKTCAGTPRETCGGSANNIQSALLGHAGSMDDIIRREILPREVVRCEALAQRG</sequence>
<evidence type="ECO:0000313" key="10">
    <source>
        <dbReference type="Proteomes" id="UP000242519"/>
    </source>
</evidence>
<dbReference type="GO" id="GO:0004190">
    <property type="term" value="F:aspartic-type endopeptidase activity"/>
    <property type="evidence" value="ECO:0007669"/>
    <property type="project" value="UniProtKB-KW"/>
</dbReference>
<dbReference type="STRING" id="503106.A0A218Z6G7"/>
<keyword evidence="7" id="KW-0732">Signal</keyword>